<dbReference type="AlphaFoldDB" id="A0A815LPR6"/>
<evidence type="ECO:0000313" key="1">
    <source>
        <dbReference type="EMBL" id="CAF1413339.1"/>
    </source>
</evidence>
<dbReference type="OrthoDB" id="18598at2759"/>
<sequence>MVARLATSIEELCLNNCGLRNVLQFYFRLFNSFQQTKLRRLFITNIAKSTTSSSPIANTVESVKDYFQETTSLELLQMQIYPNGKMSFAMERCDGLQSNLHIEKLDLRLNGNNLETFIHEYTAQLAGIPRLVALDLTNYDKRNVNLIGFCTLDIEYSQFQKNVSACAGLITCQPNWPYEKLTEVTADDLNESVYMLRNSAATSPHHSITISSRQQDAQSHGDLVVDTYGSFVATGD</sequence>
<dbReference type="EMBL" id="CAJNOQ010017951">
    <property type="protein sequence ID" value="CAF1413339.1"/>
    <property type="molecule type" value="Genomic_DNA"/>
</dbReference>
<dbReference type="Proteomes" id="UP000681722">
    <property type="component" value="Unassembled WGS sequence"/>
</dbReference>
<comment type="caution">
    <text evidence="1">The sequence shown here is derived from an EMBL/GenBank/DDBJ whole genome shotgun (WGS) entry which is preliminary data.</text>
</comment>
<evidence type="ECO:0000313" key="2">
    <source>
        <dbReference type="EMBL" id="CAF4300714.1"/>
    </source>
</evidence>
<protein>
    <submittedName>
        <fullName evidence="1">Uncharacterized protein</fullName>
    </submittedName>
</protein>
<dbReference type="Gene3D" id="3.80.10.10">
    <property type="entry name" value="Ribonuclease Inhibitor"/>
    <property type="match status" value="1"/>
</dbReference>
<name>A0A815LPR6_9BILA</name>
<dbReference type="SUPFAM" id="SSF52047">
    <property type="entry name" value="RNI-like"/>
    <property type="match status" value="1"/>
</dbReference>
<dbReference type="EMBL" id="CAJOBC010083376">
    <property type="protein sequence ID" value="CAF4300714.1"/>
    <property type="molecule type" value="Genomic_DNA"/>
</dbReference>
<dbReference type="Proteomes" id="UP000663829">
    <property type="component" value="Unassembled WGS sequence"/>
</dbReference>
<reference evidence="1" key="1">
    <citation type="submission" date="2021-02" db="EMBL/GenBank/DDBJ databases">
        <authorList>
            <person name="Nowell W R."/>
        </authorList>
    </citation>
    <scope>NUCLEOTIDE SEQUENCE</scope>
</reference>
<proteinExistence type="predicted"/>
<organism evidence="1 3">
    <name type="scientific">Didymodactylos carnosus</name>
    <dbReference type="NCBI Taxonomy" id="1234261"/>
    <lineage>
        <taxon>Eukaryota</taxon>
        <taxon>Metazoa</taxon>
        <taxon>Spiralia</taxon>
        <taxon>Gnathifera</taxon>
        <taxon>Rotifera</taxon>
        <taxon>Eurotatoria</taxon>
        <taxon>Bdelloidea</taxon>
        <taxon>Philodinida</taxon>
        <taxon>Philodinidae</taxon>
        <taxon>Didymodactylos</taxon>
    </lineage>
</organism>
<keyword evidence="3" id="KW-1185">Reference proteome</keyword>
<gene>
    <name evidence="1" type="ORF">GPM918_LOCUS33551</name>
    <name evidence="2" type="ORF">SRO942_LOCUS34236</name>
</gene>
<dbReference type="InterPro" id="IPR032675">
    <property type="entry name" value="LRR_dom_sf"/>
</dbReference>
<accession>A0A815LPR6</accession>
<evidence type="ECO:0000313" key="3">
    <source>
        <dbReference type="Proteomes" id="UP000663829"/>
    </source>
</evidence>